<sequence length="564" mass="61790">MVKKVLNIVVLGASGAGKTSMVSQLVENRLPAVYQSAPRAISRTTIFHQKKEYECAITDTASHATYTPISPQIVIGTHAFILVYSLTSRESFDLIRVIREKLVEFCYDNVAPMVIVGSKNDLLSAREVAPEEGINLGRSLKIPHIEATAYSYEQLYPILELCISVVEHPRNLTALAPTFPPLLPSFLSGVHELSSALANLVLRQRAPSEDANPPSSHQVSAVSPPLALTRAFEDGAASDGSGNPRLASKSPHLIRGPTSELEPPIGSLPISMRRNRASVPNLSSNALDSSTLRSSLPTLMQVWLKHQPSNTVLSEGSQVTLVAEGSRPRPSTKAMLITSGNRARILYLTLQLAKHSGLYPQSLHLTDVTREDTHAVTAGHFGEIWKGRFRGRALLRLFAREGILWSHLSHENLLPFYGFHRLDDDAGRMCLISPWAEHGCVRDFLQRNPDVNRYSLVRDSCQGLLYLHNHGIIHGDFKGVNILVTKSGRACVADFGLSAVAESEIMKWTSLASSAGVGGTVRWQAPELFDPNTEEAKPTKMSDVYSLGCVFYEVHFAPSDLDVL</sequence>
<evidence type="ECO:0000259" key="3">
    <source>
        <dbReference type="PROSITE" id="PS50011"/>
    </source>
</evidence>
<evidence type="ECO:0000313" key="5">
    <source>
        <dbReference type="Proteomes" id="UP000541558"/>
    </source>
</evidence>
<dbReference type="AlphaFoldDB" id="A0A8H5AW35"/>
<proteinExistence type="inferred from homology"/>
<dbReference type="InterPro" id="IPR001806">
    <property type="entry name" value="Small_GTPase"/>
</dbReference>
<dbReference type="InterPro" id="IPR051681">
    <property type="entry name" value="Ser/Thr_Kinases-Pseudokinases"/>
</dbReference>
<dbReference type="InterPro" id="IPR008271">
    <property type="entry name" value="Ser/Thr_kinase_AS"/>
</dbReference>
<dbReference type="GO" id="GO:0003924">
    <property type="term" value="F:GTPase activity"/>
    <property type="evidence" value="ECO:0007669"/>
    <property type="project" value="InterPro"/>
</dbReference>
<reference evidence="4 5" key="1">
    <citation type="journal article" date="2020" name="ISME J.">
        <title>Uncovering the hidden diversity of litter-decomposition mechanisms in mushroom-forming fungi.</title>
        <authorList>
            <person name="Floudas D."/>
            <person name="Bentzer J."/>
            <person name="Ahren D."/>
            <person name="Johansson T."/>
            <person name="Persson P."/>
            <person name="Tunlid A."/>
        </authorList>
    </citation>
    <scope>NUCLEOTIDE SEQUENCE [LARGE SCALE GENOMIC DNA]</scope>
    <source>
        <strain evidence="4 5">CBS 175.51</strain>
    </source>
</reference>
<evidence type="ECO:0000256" key="1">
    <source>
        <dbReference type="ARBA" id="ARBA00008171"/>
    </source>
</evidence>
<dbReference type="SMART" id="SM00174">
    <property type="entry name" value="RHO"/>
    <property type="match status" value="1"/>
</dbReference>
<dbReference type="PROSITE" id="PS51421">
    <property type="entry name" value="RAS"/>
    <property type="match status" value="1"/>
</dbReference>
<dbReference type="SUPFAM" id="SSF56112">
    <property type="entry name" value="Protein kinase-like (PK-like)"/>
    <property type="match status" value="1"/>
</dbReference>
<dbReference type="Gene3D" id="3.40.50.300">
    <property type="entry name" value="P-loop containing nucleotide triphosphate hydrolases"/>
    <property type="match status" value="1"/>
</dbReference>
<dbReference type="SMART" id="SM00175">
    <property type="entry name" value="RAB"/>
    <property type="match status" value="1"/>
</dbReference>
<dbReference type="SUPFAM" id="SSF52540">
    <property type="entry name" value="P-loop containing nucleoside triphosphate hydrolases"/>
    <property type="match status" value="1"/>
</dbReference>
<dbReference type="EMBL" id="JAACJK010000228">
    <property type="protein sequence ID" value="KAF5311242.1"/>
    <property type="molecule type" value="Genomic_DNA"/>
</dbReference>
<dbReference type="PROSITE" id="PS51419">
    <property type="entry name" value="RAB"/>
    <property type="match status" value="1"/>
</dbReference>
<protein>
    <recommendedName>
        <fullName evidence="3">Protein kinase domain-containing protein</fullName>
    </recommendedName>
</protein>
<dbReference type="PANTHER" id="PTHR44329:SF214">
    <property type="entry name" value="PROTEIN KINASE DOMAIN-CONTAINING PROTEIN"/>
    <property type="match status" value="1"/>
</dbReference>
<accession>A0A8H5AW35</accession>
<name>A0A8H5AW35_9AGAR</name>
<keyword evidence="5" id="KW-1185">Reference proteome</keyword>
<organism evidence="4 5">
    <name type="scientific">Ephemerocybe angulata</name>
    <dbReference type="NCBI Taxonomy" id="980116"/>
    <lineage>
        <taxon>Eukaryota</taxon>
        <taxon>Fungi</taxon>
        <taxon>Dikarya</taxon>
        <taxon>Basidiomycota</taxon>
        <taxon>Agaricomycotina</taxon>
        <taxon>Agaricomycetes</taxon>
        <taxon>Agaricomycetidae</taxon>
        <taxon>Agaricales</taxon>
        <taxon>Agaricineae</taxon>
        <taxon>Psathyrellaceae</taxon>
        <taxon>Ephemerocybe</taxon>
    </lineage>
</organism>
<dbReference type="Pfam" id="PF07714">
    <property type="entry name" value="PK_Tyr_Ser-Thr"/>
    <property type="match status" value="1"/>
</dbReference>
<dbReference type="GO" id="GO:0005524">
    <property type="term" value="F:ATP binding"/>
    <property type="evidence" value="ECO:0007669"/>
    <property type="project" value="InterPro"/>
</dbReference>
<gene>
    <name evidence="4" type="ORF">D9611_013018</name>
</gene>
<dbReference type="PROSITE" id="PS50011">
    <property type="entry name" value="PROTEIN_KINASE_DOM"/>
    <property type="match status" value="1"/>
</dbReference>
<dbReference type="InterPro" id="IPR027417">
    <property type="entry name" value="P-loop_NTPase"/>
</dbReference>
<dbReference type="Gene3D" id="1.10.510.10">
    <property type="entry name" value="Transferase(Phosphotransferase) domain 1"/>
    <property type="match status" value="1"/>
</dbReference>
<dbReference type="PROSITE" id="PS00108">
    <property type="entry name" value="PROTEIN_KINASE_ST"/>
    <property type="match status" value="1"/>
</dbReference>
<dbReference type="SMART" id="SM00173">
    <property type="entry name" value="RAS"/>
    <property type="match status" value="1"/>
</dbReference>
<evidence type="ECO:0000313" key="4">
    <source>
        <dbReference type="EMBL" id="KAF5311242.1"/>
    </source>
</evidence>
<dbReference type="InterPro" id="IPR011009">
    <property type="entry name" value="Kinase-like_dom_sf"/>
</dbReference>
<comment type="caution">
    <text evidence="4">The sequence shown here is derived from an EMBL/GenBank/DDBJ whole genome shotgun (WGS) entry which is preliminary data.</text>
</comment>
<evidence type="ECO:0000256" key="2">
    <source>
        <dbReference type="SAM" id="MobiDB-lite"/>
    </source>
</evidence>
<dbReference type="Proteomes" id="UP000541558">
    <property type="component" value="Unassembled WGS sequence"/>
</dbReference>
<dbReference type="GO" id="GO:0004674">
    <property type="term" value="F:protein serine/threonine kinase activity"/>
    <property type="evidence" value="ECO:0007669"/>
    <property type="project" value="TreeGrafter"/>
</dbReference>
<comment type="similarity">
    <text evidence="1">Belongs to the protein kinase superfamily. TKL Ser/Thr protein kinase family. ROCO subfamily.</text>
</comment>
<dbReference type="GO" id="GO:0005525">
    <property type="term" value="F:GTP binding"/>
    <property type="evidence" value="ECO:0007669"/>
    <property type="project" value="InterPro"/>
</dbReference>
<feature type="domain" description="Protein kinase" evidence="3">
    <location>
        <begin position="331"/>
        <end position="564"/>
    </location>
</feature>
<dbReference type="InterPro" id="IPR001245">
    <property type="entry name" value="Ser-Thr/Tyr_kinase_cat_dom"/>
</dbReference>
<dbReference type="InterPro" id="IPR000719">
    <property type="entry name" value="Prot_kinase_dom"/>
</dbReference>
<dbReference type="PRINTS" id="PR00449">
    <property type="entry name" value="RASTRNSFRMNG"/>
</dbReference>
<feature type="region of interest" description="Disordered" evidence="2">
    <location>
        <begin position="234"/>
        <end position="268"/>
    </location>
</feature>
<dbReference type="OrthoDB" id="4062651at2759"/>
<dbReference type="PANTHER" id="PTHR44329">
    <property type="entry name" value="SERINE/THREONINE-PROTEIN KINASE TNNI3K-RELATED"/>
    <property type="match status" value="1"/>
</dbReference>
<dbReference type="Pfam" id="PF00071">
    <property type="entry name" value="Ras"/>
    <property type="match status" value="1"/>
</dbReference>